<accession>A0A4S8IGY5</accession>
<evidence type="ECO:0000313" key="2">
    <source>
        <dbReference type="EMBL" id="THU47510.1"/>
    </source>
</evidence>
<keyword evidence="1" id="KW-0472">Membrane</keyword>
<keyword evidence="1" id="KW-0812">Transmembrane</keyword>
<dbReference type="EMBL" id="PYDT01000010">
    <property type="protein sequence ID" value="THU47510.1"/>
    <property type="molecule type" value="Genomic_DNA"/>
</dbReference>
<feature type="transmembrane region" description="Helical" evidence="1">
    <location>
        <begin position="92"/>
        <end position="110"/>
    </location>
</feature>
<name>A0A4S8IGY5_MUSBA</name>
<keyword evidence="3" id="KW-1185">Reference proteome</keyword>
<reference evidence="2 3" key="1">
    <citation type="journal article" date="2019" name="Nat. Plants">
        <title>Genome sequencing of Musa balbisiana reveals subgenome evolution and function divergence in polyploid bananas.</title>
        <authorList>
            <person name="Yao X."/>
        </authorList>
    </citation>
    <scope>NUCLEOTIDE SEQUENCE [LARGE SCALE GENOMIC DNA]</scope>
    <source>
        <strain evidence="3">cv. DH-PKW</strain>
        <tissue evidence="2">Leaves</tissue>
    </source>
</reference>
<evidence type="ECO:0000313" key="3">
    <source>
        <dbReference type="Proteomes" id="UP000317650"/>
    </source>
</evidence>
<protein>
    <submittedName>
        <fullName evidence="2">Uncharacterized protein</fullName>
    </submittedName>
</protein>
<keyword evidence="1" id="KW-1133">Transmembrane helix</keyword>
<proteinExistence type="predicted"/>
<dbReference type="AlphaFoldDB" id="A0A4S8IGY5"/>
<organism evidence="2 3">
    <name type="scientific">Musa balbisiana</name>
    <name type="common">Banana</name>
    <dbReference type="NCBI Taxonomy" id="52838"/>
    <lineage>
        <taxon>Eukaryota</taxon>
        <taxon>Viridiplantae</taxon>
        <taxon>Streptophyta</taxon>
        <taxon>Embryophyta</taxon>
        <taxon>Tracheophyta</taxon>
        <taxon>Spermatophyta</taxon>
        <taxon>Magnoliopsida</taxon>
        <taxon>Liliopsida</taxon>
        <taxon>Zingiberales</taxon>
        <taxon>Musaceae</taxon>
        <taxon>Musa</taxon>
    </lineage>
</organism>
<feature type="transmembrane region" description="Helical" evidence="1">
    <location>
        <begin position="56"/>
        <end position="72"/>
    </location>
</feature>
<comment type="caution">
    <text evidence="2">The sequence shown here is derived from an EMBL/GenBank/DDBJ whole genome shotgun (WGS) entry which is preliminary data.</text>
</comment>
<sequence>MAPPKQMALTMERLVRAARISWPTDPTSRNFQLIFKASTLPGYLGTHIGSAANRLFFKRLQIWLCLLLLYVANGKPLKPVLSRLNQPHQLRSSLQIILLLGILVALLMITDKIGTIKSLFFSSITS</sequence>
<gene>
    <name evidence="2" type="ORF">C4D60_Mb09t16280</name>
</gene>
<dbReference type="Proteomes" id="UP000317650">
    <property type="component" value="Chromosome 9"/>
</dbReference>
<evidence type="ECO:0000256" key="1">
    <source>
        <dbReference type="SAM" id="Phobius"/>
    </source>
</evidence>